<sequence>METHDVAYRPDSCWIALDMASFGMRLRVEYGGRFIALAVFI</sequence>
<evidence type="ECO:0000313" key="2">
    <source>
        <dbReference type="Proteomes" id="UP001549251"/>
    </source>
</evidence>
<evidence type="ECO:0000313" key="1">
    <source>
        <dbReference type="EMBL" id="MET4570462.1"/>
    </source>
</evidence>
<organism evidence="1 2">
    <name type="scientific">Rhodanobacter soli</name>
    <dbReference type="NCBI Taxonomy" id="590609"/>
    <lineage>
        <taxon>Bacteria</taxon>
        <taxon>Pseudomonadati</taxon>
        <taxon>Pseudomonadota</taxon>
        <taxon>Gammaproteobacteria</taxon>
        <taxon>Lysobacterales</taxon>
        <taxon>Rhodanobacteraceae</taxon>
        <taxon>Rhodanobacter</taxon>
    </lineage>
</organism>
<proteinExistence type="predicted"/>
<dbReference type="Proteomes" id="UP001549251">
    <property type="component" value="Unassembled WGS sequence"/>
</dbReference>
<keyword evidence="2" id="KW-1185">Reference proteome</keyword>
<name>A0ABV2PZT3_9GAMM</name>
<comment type="caution">
    <text evidence="1">The sequence shown here is derived from an EMBL/GenBank/DDBJ whole genome shotgun (WGS) entry which is preliminary data.</text>
</comment>
<reference evidence="1 2" key="1">
    <citation type="submission" date="2024-06" db="EMBL/GenBank/DDBJ databases">
        <title>Sorghum-associated microbial communities from plants grown in Nebraska, USA.</title>
        <authorList>
            <person name="Schachtman D."/>
        </authorList>
    </citation>
    <scope>NUCLEOTIDE SEQUENCE [LARGE SCALE GENOMIC DNA]</scope>
    <source>
        <strain evidence="1 2">1757</strain>
    </source>
</reference>
<protein>
    <submittedName>
        <fullName evidence="1">Uncharacterized protein</fullName>
    </submittedName>
</protein>
<gene>
    <name evidence="1" type="ORF">ABIE04_002841</name>
</gene>
<dbReference type="RefSeq" id="WP_354551506.1">
    <property type="nucleotide sequence ID" value="NZ_JBEPSD010000003.1"/>
</dbReference>
<accession>A0ABV2PZT3</accession>
<dbReference type="EMBL" id="JBEPSD010000003">
    <property type="protein sequence ID" value="MET4570462.1"/>
    <property type="molecule type" value="Genomic_DNA"/>
</dbReference>